<dbReference type="InterPro" id="IPR011009">
    <property type="entry name" value="Kinase-like_dom_sf"/>
</dbReference>
<dbReference type="Pfam" id="PF07714">
    <property type="entry name" value="PK_Tyr_Ser-Thr"/>
    <property type="match status" value="2"/>
</dbReference>
<name>A0A8S1IZ27_9CHLO</name>
<dbReference type="AlphaFoldDB" id="A0A8S1IZ27"/>
<dbReference type="Gene3D" id="1.10.510.10">
    <property type="entry name" value="Transferase(Phosphotransferase) domain 1"/>
    <property type="match status" value="2"/>
</dbReference>
<dbReference type="InterPro" id="IPR051681">
    <property type="entry name" value="Ser/Thr_Kinases-Pseudokinases"/>
</dbReference>
<dbReference type="SUPFAM" id="SSF56112">
    <property type="entry name" value="Protein kinase-like (PK-like)"/>
    <property type="match status" value="2"/>
</dbReference>
<comment type="caution">
    <text evidence="2">The sequence shown here is derived from an EMBL/GenBank/DDBJ whole genome shotgun (WGS) entry which is preliminary data.</text>
</comment>
<dbReference type="Proteomes" id="UP000708148">
    <property type="component" value="Unassembled WGS sequence"/>
</dbReference>
<dbReference type="Gene3D" id="3.30.200.20">
    <property type="entry name" value="Phosphorylase Kinase, domain 1"/>
    <property type="match status" value="2"/>
</dbReference>
<sequence length="910" mass="101768">MKEDWKHEISRLQSLLGNVEHNRSILSLLQERLDMLDHALNLSTSTAGELDVGLVAQIDSVLNDCLALVQEHTDLCGKSWLVQMKAYCSHLKSRVVANRVQLLNKRLEMCARTLQALCPQETTGPTCAEGGDDGLHGDCSRSAIEQVEEITVEMEENCNGLFFLQKLRGQVGHETEVAELESGLQKLETQLSWSLSIIEWSDDGQRREVGTGRLGRVYHGKFKGQDVAVKELPRGNVLERAENIAEFGSENAFRISLQHKNVLQVLGANHRIEPPFIVMEWAEKGSLHSFDTTSLSWSDKVELSLQAARGLNYLHMMQRTHHDLASEHVLVGADPETTSGYSVKIAGLGMTSTRNTTTCLTNWRRSGASPLAPPEFSAGETKGRRTDVFQFGVVLYELAGTRPTVERAVELTKECLEKHFCVPIDCPAGLKEIMAECCSADPFRRPTMMQAEIRLDALFYSLLDVEQAIRHDSKRLQSKVSECELHCEDVIYNHNIMKFLLEQMVQLPSATLPKAPVLHEWKESYNRLLAEAVRPAKKMICRHGKFDLERYYKVDAAKTCAEICCDQIKMFAARWELNVEISCTVPEKFLKEDKAFWNACLAFVVEGGDLLLEGVAASKREAVLHKWGQAKSQHEKHMSKLRVVSDREVTVGHEIGVGQFPVYDGELSGCGVAIKKCTSGDRALGHEDLLKFMNEAYTQASLDHDHCANLIAVTKSGWMIMELAQCNLQQWYRKMTLDLEAKIRILLQSATGLEHMHSRSPPVTHCDVKTTNILIFECQEDPSRCVAKIADFGLSKAFGETAKTTEREHGGTLLYRAPELLDGQRPSVEADVFSFGVVMYELISQDQPYGYVRTDVGLIGKKIHAEAPCRIPPNCPPALSHLMDRCCAFRPGARPSMQEVKAALLHMSAP</sequence>
<evidence type="ECO:0000313" key="2">
    <source>
        <dbReference type="EMBL" id="CAD7696458.1"/>
    </source>
</evidence>
<dbReference type="PROSITE" id="PS50011">
    <property type="entry name" value="PROTEIN_KINASE_DOM"/>
    <property type="match status" value="2"/>
</dbReference>
<evidence type="ECO:0000313" key="3">
    <source>
        <dbReference type="Proteomes" id="UP000708148"/>
    </source>
</evidence>
<protein>
    <recommendedName>
        <fullName evidence="1">Protein kinase domain-containing protein</fullName>
    </recommendedName>
</protein>
<organism evidence="2 3">
    <name type="scientific">Ostreobium quekettii</name>
    <dbReference type="NCBI Taxonomy" id="121088"/>
    <lineage>
        <taxon>Eukaryota</taxon>
        <taxon>Viridiplantae</taxon>
        <taxon>Chlorophyta</taxon>
        <taxon>core chlorophytes</taxon>
        <taxon>Ulvophyceae</taxon>
        <taxon>TCBD clade</taxon>
        <taxon>Bryopsidales</taxon>
        <taxon>Ostreobineae</taxon>
        <taxon>Ostreobiaceae</taxon>
        <taxon>Ostreobium</taxon>
    </lineage>
</organism>
<dbReference type="GO" id="GO:0005524">
    <property type="term" value="F:ATP binding"/>
    <property type="evidence" value="ECO:0007669"/>
    <property type="project" value="InterPro"/>
</dbReference>
<accession>A0A8S1IZ27</accession>
<dbReference type="InterPro" id="IPR000719">
    <property type="entry name" value="Prot_kinase_dom"/>
</dbReference>
<dbReference type="SMART" id="SM00220">
    <property type="entry name" value="S_TKc"/>
    <property type="match status" value="2"/>
</dbReference>
<evidence type="ECO:0000259" key="1">
    <source>
        <dbReference type="PROSITE" id="PS50011"/>
    </source>
</evidence>
<dbReference type="OrthoDB" id="4062651at2759"/>
<keyword evidence="3" id="KW-1185">Reference proteome</keyword>
<dbReference type="GO" id="GO:0004674">
    <property type="term" value="F:protein serine/threonine kinase activity"/>
    <property type="evidence" value="ECO:0007669"/>
    <property type="project" value="TreeGrafter"/>
</dbReference>
<proteinExistence type="predicted"/>
<dbReference type="PANTHER" id="PTHR44329:SF260">
    <property type="entry name" value="PROTEIN KINASE DOMAIN-CONTAINING PROTEIN"/>
    <property type="match status" value="1"/>
</dbReference>
<feature type="domain" description="Protein kinase" evidence="1">
    <location>
        <begin position="649"/>
        <end position="909"/>
    </location>
</feature>
<dbReference type="PROSITE" id="PS00108">
    <property type="entry name" value="PROTEIN_KINASE_ST"/>
    <property type="match status" value="1"/>
</dbReference>
<dbReference type="PANTHER" id="PTHR44329">
    <property type="entry name" value="SERINE/THREONINE-PROTEIN KINASE TNNI3K-RELATED"/>
    <property type="match status" value="1"/>
</dbReference>
<reference evidence="2" key="1">
    <citation type="submission" date="2020-12" db="EMBL/GenBank/DDBJ databases">
        <authorList>
            <person name="Iha C."/>
        </authorList>
    </citation>
    <scope>NUCLEOTIDE SEQUENCE</scope>
</reference>
<dbReference type="EMBL" id="CAJHUC010000481">
    <property type="protein sequence ID" value="CAD7696458.1"/>
    <property type="molecule type" value="Genomic_DNA"/>
</dbReference>
<dbReference type="InterPro" id="IPR008271">
    <property type="entry name" value="Ser/Thr_kinase_AS"/>
</dbReference>
<feature type="domain" description="Protein kinase" evidence="1">
    <location>
        <begin position="203"/>
        <end position="459"/>
    </location>
</feature>
<gene>
    <name evidence="2" type="ORF">OSTQU699_LOCUS1819</name>
</gene>
<dbReference type="InterPro" id="IPR001245">
    <property type="entry name" value="Ser-Thr/Tyr_kinase_cat_dom"/>
</dbReference>